<dbReference type="AlphaFoldDB" id="A0A5B9P861"/>
<evidence type="ECO:0000256" key="1">
    <source>
        <dbReference type="SAM" id="Phobius"/>
    </source>
</evidence>
<dbReference type="STRING" id="980251.GCA_001642875_04790"/>
<keyword evidence="1" id="KW-1133">Transmembrane helix</keyword>
<protein>
    <submittedName>
        <fullName evidence="2">Uncharacterized protein</fullName>
    </submittedName>
</protein>
<dbReference type="OrthoDB" id="213867at2"/>
<keyword evidence="3" id="KW-1185">Reference proteome</keyword>
<dbReference type="PROSITE" id="PS51257">
    <property type="entry name" value="PROKAR_LIPOPROTEIN"/>
    <property type="match status" value="1"/>
</dbReference>
<evidence type="ECO:0000313" key="2">
    <source>
        <dbReference type="EMBL" id="QEG22524.1"/>
    </source>
</evidence>
<keyword evidence="1" id="KW-0472">Membrane</keyword>
<organism evidence="2 3">
    <name type="scientific">Mariniblastus fucicola</name>
    <dbReference type="NCBI Taxonomy" id="980251"/>
    <lineage>
        <taxon>Bacteria</taxon>
        <taxon>Pseudomonadati</taxon>
        <taxon>Planctomycetota</taxon>
        <taxon>Planctomycetia</taxon>
        <taxon>Pirellulales</taxon>
        <taxon>Pirellulaceae</taxon>
        <taxon>Mariniblastus</taxon>
    </lineage>
</organism>
<accession>A0A5B9P861</accession>
<feature type="transmembrane region" description="Helical" evidence="1">
    <location>
        <begin position="9"/>
        <end position="29"/>
    </location>
</feature>
<keyword evidence="1" id="KW-0812">Transmembrane</keyword>
<proteinExistence type="predicted"/>
<reference evidence="2 3" key="1">
    <citation type="submission" date="2019-08" db="EMBL/GenBank/DDBJ databases">
        <title>Deep-cultivation of Planctomycetes and their phenomic and genomic characterization uncovers novel biology.</title>
        <authorList>
            <person name="Wiegand S."/>
            <person name="Jogler M."/>
            <person name="Boedeker C."/>
            <person name="Pinto D."/>
            <person name="Vollmers J."/>
            <person name="Rivas-Marin E."/>
            <person name="Kohn T."/>
            <person name="Peeters S.H."/>
            <person name="Heuer A."/>
            <person name="Rast P."/>
            <person name="Oberbeckmann S."/>
            <person name="Bunk B."/>
            <person name="Jeske O."/>
            <person name="Meyerdierks A."/>
            <person name="Storesund J.E."/>
            <person name="Kallscheuer N."/>
            <person name="Luecker S."/>
            <person name="Lage O.M."/>
            <person name="Pohl T."/>
            <person name="Merkel B.J."/>
            <person name="Hornburger P."/>
            <person name="Mueller R.-W."/>
            <person name="Bruemmer F."/>
            <person name="Labrenz M."/>
            <person name="Spormann A.M."/>
            <person name="Op den Camp H."/>
            <person name="Overmann J."/>
            <person name="Amann R."/>
            <person name="Jetten M.S.M."/>
            <person name="Mascher T."/>
            <person name="Medema M.H."/>
            <person name="Devos D.P."/>
            <person name="Kaster A.-K."/>
            <person name="Ovreas L."/>
            <person name="Rohde M."/>
            <person name="Galperin M.Y."/>
            <person name="Jogler C."/>
        </authorList>
    </citation>
    <scope>NUCLEOTIDE SEQUENCE [LARGE SCALE GENOMIC DNA]</scope>
    <source>
        <strain evidence="2 3">FC18</strain>
    </source>
</reference>
<evidence type="ECO:0000313" key="3">
    <source>
        <dbReference type="Proteomes" id="UP000322214"/>
    </source>
</evidence>
<gene>
    <name evidence="2" type="ORF">MFFC18_24050</name>
</gene>
<dbReference type="KEGG" id="mff:MFFC18_24050"/>
<dbReference type="RefSeq" id="WP_075086462.1">
    <property type="nucleotide sequence ID" value="NZ_CP042912.1"/>
</dbReference>
<sequence>MNQNRISNSWLAVTIAGVIVAMGCGFWLGQSSQQNAISQSTQSDLQAQYAEMQKTLPLRLSADSASGGKTISMATGTITADVDGLFILDHLTGGLQCWLLNSRTGNVGGIYVADVNLALGLDKGDPDFVMTTGDFFIRGNSGSLKAANTVCYVGEGKSGKVAGFSLAYDKAGIQAGKVQRGELNLVCVGPIRQAGAIRE</sequence>
<dbReference type="Proteomes" id="UP000322214">
    <property type="component" value="Chromosome"/>
</dbReference>
<name>A0A5B9P861_9BACT</name>
<dbReference type="EMBL" id="CP042912">
    <property type="protein sequence ID" value="QEG22524.1"/>
    <property type="molecule type" value="Genomic_DNA"/>
</dbReference>